<evidence type="ECO:0000313" key="1">
    <source>
        <dbReference type="EMBL" id="SFG22415.1"/>
    </source>
</evidence>
<dbReference type="EMBL" id="FOPI01000006">
    <property type="protein sequence ID" value="SFG22415.1"/>
    <property type="molecule type" value="Genomic_DNA"/>
</dbReference>
<gene>
    <name evidence="1" type="ORF">SAMN02910432_00419</name>
</gene>
<dbReference type="OrthoDB" id="3010332at2"/>
<evidence type="ECO:0000313" key="2">
    <source>
        <dbReference type="Proteomes" id="UP000182635"/>
    </source>
</evidence>
<dbReference type="RefSeq" id="WP_046922002.1">
    <property type="nucleotide sequence ID" value="NZ_AYYL01000011.1"/>
</dbReference>
<protein>
    <submittedName>
        <fullName evidence="1">Uncharacterized protein</fullName>
    </submittedName>
</protein>
<reference evidence="2" key="1">
    <citation type="submission" date="2016-10" db="EMBL/GenBank/DDBJ databases">
        <authorList>
            <person name="Varghese N."/>
            <person name="Submissions S."/>
        </authorList>
    </citation>
    <scope>NUCLEOTIDE SEQUENCE [LARGE SCALE GENOMIC DNA]</scope>
    <source>
        <strain evidence="2">DSM 20403</strain>
    </source>
</reference>
<name>A0A1I2Q1P2_9LACO</name>
<dbReference type="AlphaFoldDB" id="A0A1I2Q1P2"/>
<dbReference type="Proteomes" id="UP000182635">
    <property type="component" value="Unassembled WGS sequence"/>
</dbReference>
<accession>A0A1I2Q1P2</accession>
<sequence length="141" mass="16582">MKVKQFRTGYEAKCYLLILKDYYSKKIDNQFESFETGGIEYGYILDEAAKEIGNDIDSVNFKDVLDHKVVYSQEQDIFLNSNIDKLKGGTIKFKLTDDTSELIDKITTTLSEQWNMRLYRAFSVKLMLKYLYIQKIEKDLL</sequence>
<organism evidence="1 2">
    <name type="scientific">Ligilactobacillus ruminis DSM 20403 = NBRC 102161</name>
    <dbReference type="NCBI Taxonomy" id="1423798"/>
    <lineage>
        <taxon>Bacteria</taxon>
        <taxon>Bacillati</taxon>
        <taxon>Bacillota</taxon>
        <taxon>Bacilli</taxon>
        <taxon>Lactobacillales</taxon>
        <taxon>Lactobacillaceae</taxon>
        <taxon>Ligilactobacillus</taxon>
    </lineage>
</organism>
<proteinExistence type="predicted"/>